<keyword evidence="3" id="KW-1185">Reference proteome</keyword>
<organism evidence="2 3">
    <name type="scientific">Haloferax mucosum ATCC BAA-1512</name>
    <dbReference type="NCBI Taxonomy" id="662479"/>
    <lineage>
        <taxon>Archaea</taxon>
        <taxon>Methanobacteriati</taxon>
        <taxon>Methanobacteriota</taxon>
        <taxon>Stenosarchaea group</taxon>
        <taxon>Halobacteria</taxon>
        <taxon>Halobacteriales</taxon>
        <taxon>Haloferacaceae</taxon>
        <taxon>Haloferax</taxon>
    </lineage>
</organism>
<feature type="transmembrane region" description="Helical" evidence="1">
    <location>
        <begin position="37"/>
        <end position="56"/>
    </location>
</feature>
<name>M0IRQ8_9EURY</name>
<dbReference type="Proteomes" id="UP000011550">
    <property type="component" value="Unassembled WGS sequence"/>
</dbReference>
<dbReference type="PATRIC" id="fig|662479.7.peg.33"/>
<keyword evidence="1" id="KW-1133">Transmembrane helix</keyword>
<evidence type="ECO:0000313" key="3">
    <source>
        <dbReference type="Proteomes" id="UP000011550"/>
    </source>
</evidence>
<reference evidence="2 3" key="1">
    <citation type="journal article" date="2014" name="PLoS Genet.">
        <title>Phylogenetically driven sequencing of extremely halophilic archaea reveals strategies for static and dynamic osmo-response.</title>
        <authorList>
            <person name="Becker E.A."/>
            <person name="Seitzer P.M."/>
            <person name="Tritt A."/>
            <person name="Larsen D."/>
            <person name="Krusor M."/>
            <person name="Yao A.I."/>
            <person name="Wu D."/>
            <person name="Madern D."/>
            <person name="Eisen J.A."/>
            <person name="Darling A.E."/>
            <person name="Facciotti M.T."/>
        </authorList>
    </citation>
    <scope>NUCLEOTIDE SEQUENCE [LARGE SCALE GENOMIC DNA]</scope>
    <source>
        <strain evidence="2 3">ATCC BAA-1512</strain>
    </source>
</reference>
<proteinExistence type="predicted"/>
<accession>M0IRQ8</accession>
<keyword evidence="1" id="KW-0472">Membrane</keyword>
<feature type="transmembrane region" description="Helical" evidence="1">
    <location>
        <begin position="68"/>
        <end position="90"/>
    </location>
</feature>
<dbReference type="AlphaFoldDB" id="M0IRQ8"/>
<dbReference type="EMBL" id="AOLN01000001">
    <property type="protein sequence ID" value="ELZ98722.1"/>
    <property type="molecule type" value="Genomic_DNA"/>
</dbReference>
<comment type="caution">
    <text evidence="2">The sequence shown here is derived from an EMBL/GenBank/DDBJ whole genome shotgun (WGS) entry which is preliminary data.</text>
</comment>
<protein>
    <submittedName>
        <fullName evidence="2">Uncharacterized protein</fullName>
    </submittedName>
</protein>
<gene>
    <name evidence="2" type="ORF">C440_00160</name>
</gene>
<evidence type="ECO:0000313" key="2">
    <source>
        <dbReference type="EMBL" id="ELZ98722.1"/>
    </source>
</evidence>
<feature type="transmembrane region" description="Helical" evidence="1">
    <location>
        <begin position="96"/>
        <end position="115"/>
    </location>
</feature>
<sequence>MTTVDDFRYRKRRAVLCLVTALFSATVFVFYSNPLDVRGVVVSLVLGVWSVADVAWPRVSAWLDTATARVTGLFWVAVGAGIGISSVLASGVINKLGWGLFVGVAIAVYGLFVAVTQ</sequence>
<keyword evidence="1" id="KW-0812">Transmembrane</keyword>
<evidence type="ECO:0000256" key="1">
    <source>
        <dbReference type="SAM" id="Phobius"/>
    </source>
</evidence>
<feature type="transmembrane region" description="Helical" evidence="1">
    <location>
        <begin position="12"/>
        <end position="31"/>
    </location>
</feature>